<keyword evidence="5" id="KW-0472">Membrane</keyword>
<organism evidence="6 7">
    <name type="scientific">Chaetoceros tenuissimus</name>
    <dbReference type="NCBI Taxonomy" id="426638"/>
    <lineage>
        <taxon>Eukaryota</taxon>
        <taxon>Sar</taxon>
        <taxon>Stramenopiles</taxon>
        <taxon>Ochrophyta</taxon>
        <taxon>Bacillariophyta</taxon>
        <taxon>Coscinodiscophyceae</taxon>
        <taxon>Chaetocerotophycidae</taxon>
        <taxon>Chaetocerotales</taxon>
        <taxon>Chaetocerotaceae</taxon>
        <taxon>Chaetoceros</taxon>
    </lineage>
</organism>
<dbReference type="Pfam" id="PF10270">
    <property type="entry name" value="MMgT"/>
    <property type="match status" value="1"/>
</dbReference>
<evidence type="ECO:0000256" key="5">
    <source>
        <dbReference type="ARBA" id="ARBA00023136"/>
    </source>
</evidence>
<evidence type="ECO:0000313" key="6">
    <source>
        <dbReference type="EMBL" id="GFH54679.1"/>
    </source>
</evidence>
<comment type="caution">
    <text evidence="6">The sequence shown here is derived from an EMBL/GenBank/DDBJ whole genome shotgun (WGS) entry which is preliminary data.</text>
</comment>
<keyword evidence="4" id="KW-1133">Transmembrane helix</keyword>
<proteinExistence type="inferred from homology"/>
<dbReference type="GO" id="GO:0012505">
    <property type="term" value="C:endomembrane system"/>
    <property type="evidence" value="ECO:0007669"/>
    <property type="project" value="UniProtKB-SubCell"/>
</dbReference>
<comment type="similarity">
    <text evidence="2">Belongs to the membrane magnesium transporter (TC 1.A.67) family.</text>
</comment>
<evidence type="ECO:0000256" key="2">
    <source>
        <dbReference type="ARBA" id="ARBA00006109"/>
    </source>
</evidence>
<evidence type="ECO:0000256" key="4">
    <source>
        <dbReference type="ARBA" id="ARBA00022989"/>
    </source>
</evidence>
<comment type="subcellular location">
    <subcellularLocation>
        <location evidence="1">Endomembrane system</location>
        <topology evidence="1">Multi-pass membrane protein</topology>
    </subcellularLocation>
</comment>
<sequence length="120" mass="13504">MPSLSQSITYFGIIVVLHSAYSCLHYRSILTSTTVDIESIDPSKPPHDVVIECMLGFMLCLLGQISDKGDFLPVMGEGRKEVRAPAHVGRDFDIFTNREGILSQVKSRRGVKFEKWEDDE</sequence>
<evidence type="ECO:0000256" key="1">
    <source>
        <dbReference type="ARBA" id="ARBA00004127"/>
    </source>
</evidence>
<evidence type="ECO:0008006" key="8">
    <source>
        <dbReference type="Google" id="ProtNLM"/>
    </source>
</evidence>
<protein>
    <recommendedName>
        <fullName evidence="8">Membrane magnesium transporter</fullName>
    </recommendedName>
</protein>
<name>A0AAD3H9A1_9STRA</name>
<evidence type="ECO:0000313" key="7">
    <source>
        <dbReference type="Proteomes" id="UP001054902"/>
    </source>
</evidence>
<keyword evidence="3" id="KW-0812">Transmembrane</keyword>
<accession>A0AAD3H9A1</accession>
<dbReference type="AlphaFoldDB" id="A0AAD3H9A1"/>
<reference evidence="6 7" key="1">
    <citation type="journal article" date="2021" name="Sci. Rep.">
        <title>The genome of the diatom Chaetoceros tenuissimus carries an ancient integrated fragment of an extant virus.</title>
        <authorList>
            <person name="Hongo Y."/>
            <person name="Kimura K."/>
            <person name="Takaki Y."/>
            <person name="Yoshida Y."/>
            <person name="Baba S."/>
            <person name="Kobayashi G."/>
            <person name="Nagasaki K."/>
            <person name="Hano T."/>
            <person name="Tomaru Y."/>
        </authorList>
    </citation>
    <scope>NUCLEOTIDE SEQUENCE [LARGE SCALE GENOMIC DNA]</scope>
    <source>
        <strain evidence="6 7">NIES-3715</strain>
    </source>
</reference>
<keyword evidence="7" id="KW-1185">Reference proteome</keyword>
<gene>
    <name evidence="6" type="ORF">CTEN210_11155</name>
</gene>
<dbReference type="EMBL" id="BLLK01000047">
    <property type="protein sequence ID" value="GFH54679.1"/>
    <property type="molecule type" value="Genomic_DNA"/>
</dbReference>
<evidence type="ECO:0000256" key="3">
    <source>
        <dbReference type="ARBA" id="ARBA00022692"/>
    </source>
</evidence>
<dbReference type="InterPro" id="IPR018937">
    <property type="entry name" value="MMgT"/>
</dbReference>
<dbReference type="Proteomes" id="UP001054902">
    <property type="component" value="Unassembled WGS sequence"/>
</dbReference>